<evidence type="ECO:0000313" key="1">
    <source>
        <dbReference type="EMBL" id="MCY6957905.1"/>
    </source>
</evidence>
<evidence type="ECO:0000313" key="2">
    <source>
        <dbReference type="Proteomes" id="UP001144612"/>
    </source>
</evidence>
<name>A0ABT4D6I3_9CLOT</name>
<dbReference type="RefSeq" id="WP_268060307.1">
    <property type="nucleotide sequence ID" value="NZ_JAPQFJ010000003.1"/>
</dbReference>
<comment type="caution">
    <text evidence="1">The sequence shown here is derived from an EMBL/GenBank/DDBJ whole genome shotgun (WGS) entry which is preliminary data.</text>
</comment>
<sequence>MTTKDRLIQLLPYYLQNGENINKYFSVLAKYYDELVNVFLDIIDSRDIDKSKLYGLDIIGTIVGEERQGRTDLDYRSALRTKIIANRSAGDIETLNNYMRSLMGNFFVGILEGGNTNLTLRYTFPAVENPVSYLKKATPAGVNIDTQIQTYVPVTGQRLGLLTLNKRPTTI</sequence>
<evidence type="ECO:0008006" key="3">
    <source>
        <dbReference type="Google" id="ProtNLM"/>
    </source>
</evidence>
<accession>A0ABT4D6I3</accession>
<reference evidence="1" key="1">
    <citation type="submission" date="2022-12" db="EMBL/GenBank/DDBJ databases">
        <title>Clostridium sp. nov., isolated from industrial wastewater.</title>
        <authorList>
            <person name="Jiayan W."/>
        </authorList>
    </citation>
    <scope>NUCLEOTIDE SEQUENCE</scope>
    <source>
        <strain evidence="1">ZC22-4</strain>
    </source>
</reference>
<dbReference type="Proteomes" id="UP001144612">
    <property type="component" value="Unassembled WGS sequence"/>
</dbReference>
<organism evidence="1 2">
    <name type="scientific">Clostridium brassicae</name>
    <dbReference type="NCBI Taxonomy" id="2999072"/>
    <lineage>
        <taxon>Bacteria</taxon>
        <taxon>Bacillati</taxon>
        <taxon>Bacillota</taxon>
        <taxon>Clostridia</taxon>
        <taxon>Eubacteriales</taxon>
        <taxon>Clostridiaceae</taxon>
        <taxon>Clostridium</taxon>
    </lineage>
</organism>
<protein>
    <recommendedName>
        <fullName evidence="3">DUF2612 domain-containing protein</fullName>
    </recommendedName>
</protein>
<gene>
    <name evidence="1" type="ORF">OW729_04715</name>
</gene>
<dbReference type="EMBL" id="JAPQFJ010000003">
    <property type="protein sequence ID" value="MCY6957905.1"/>
    <property type="molecule type" value="Genomic_DNA"/>
</dbReference>
<keyword evidence="2" id="KW-1185">Reference proteome</keyword>
<proteinExistence type="predicted"/>